<reference evidence="2 3" key="1">
    <citation type="submission" date="2017-06" db="EMBL/GenBank/DDBJ databases">
        <authorList>
            <person name="Kim H.J."/>
            <person name="Triplett B.A."/>
        </authorList>
    </citation>
    <scope>NUCLEOTIDE SEQUENCE [LARGE SCALE GENOMIC DNA]</scope>
    <source>
        <strain evidence="2 3">DSM 11445</strain>
    </source>
</reference>
<organism evidence="2 3">
    <name type="scientific">Antarctobacter heliothermus</name>
    <dbReference type="NCBI Taxonomy" id="74033"/>
    <lineage>
        <taxon>Bacteria</taxon>
        <taxon>Pseudomonadati</taxon>
        <taxon>Pseudomonadota</taxon>
        <taxon>Alphaproteobacteria</taxon>
        <taxon>Rhodobacterales</taxon>
        <taxon>Roseobacteraceae</taxon>
        <taxon>Antarctobacter</taxon>
    </lineage>
</organism>
<protein>
    <submittedName>
        <fullName evidence="2">DNA transposition protein, AAA+ family ATPase</fullName>
    </submittedName>
</protein>
<dbReference type="InterPro" id="IPR027417">
    <property type="entry name" value="P-loop_NTPase"/>
</dbReference>
<dbReference type="PANTHER" id="PTHR35894:SF5">
    <property type="entry name" value="MU-LIKE PROPHAGE FLUMU DNA TRANSPOSITION PROTEIN B"/>
    <property type="match status" value="1"/>
</dbReference>
<proteinExistence type="predicted"/>
<name>A0A239EJM7_9RHOB</name>
<dbReference type="InterPro" id="IPR052026">
    <property type="entry name" value="ExeA_AAA_ATPase_DNA-bind"/>
</dbReference>
<accession>A0A239EJM7</accession>
<dbReference type="AlphaFoldDB" id="A0A239EJM7"/>
<dbReference type="PANTHER" id="PTHR35894">
    <property type="entry name" value="GENERAL SECRETION PATHWAY PROTEIN A-RELATED"/>
    <property type="match status" value="1"/>
</dbReference>
<dbReference type="GO" id="GO:0016887">
    <property type="term" value="F:ATP hydrolysis activity"/>
    <property type="evidence" value="ECO:0007669"/>
    <property type="project" value="InterPro"/>
</dbReference>
<evidence type="ECO:0000259" key="1">
    <source>
        <dbReference type="Pfam" id="PF13401"/>
    </source>
</evidence>
<dbReference type="EMBL" id="FZON01000015">
    <property type="protein sequence ID" value="SNS44865.1"/>
    <property type="molecule type" value="Genomic_DNA"/>
</dbReference>
<dbReference type="Gene3D" id="3.40.50.300">
    <property type="entry name" value="P-loop containing nucleotide triphosphate hydrolases"/>
    <property type="match status" value="1"/>
</dbReference>
<evidence type="ECO:0000313" key="2">
    <source>
        <dbReference type="EMBL" id="SNS44865.1"/>
    </source>
</evidence>
<dbReference type="SUPFAM" id="SSF52540">
    <property type="entry name" value="P-loop containing nucleoside triphosphate hydrolases"/>
    <property type="match status" value="1"/>
</dbReference>
<dbReference type="Pfam" id="PF13401">
    <property type="entry name" value="AAA_22"/>
    <property type="match status" value="1"/>
</dbReference>
<dbReference type="OrthoDB" id="9797061at2"/>
<dbReference type="InterPro" id="IPR049945">
    <property type="entry name" value="AAA_22"/>
</dbReference>
<sequence length="247" mass="27566">MAETRALYNTLAPMRNVTAFLTLVRRLENRGHGLPGMGCFYGPSGLGKTTASVYVANEEQACVVQVKSVWTQKKLCQAILAELGVHPAKVIGDMVDQIAEVLAREGVPLLIDEADFLVKKGMIEIVRDIYESSFVPVILIGEELLPQKLRKWERVHGRILSWVAAEPADDDDFDLLRRIRCPEVEIDAPLLAKMRTASGGSARRIVENLELAREIAATRNLDRLTLEDWGRRDFFTGITPDARRISA</sequence>
<dbReference type="Proteomes" id="UP000198440">
    <property type="component" value="Unassembled WGS sequence"/>
</dbReference>
<feature type="domain" description="ORC1/DEAH AAA+ ATPase" evidence="1">
    <location>
        <begin position="35"/>
        <end position="147"/>
    </location>
</feature>
<gene>
    <name evidence="2" type="ORF">SAMN04488078_101568</name>
</gene>
<evidence type="ECO:0000313" key="3">
    <source>
        <dbReference type="Proteomes" id="UP000198440"/>
    </source>
</evidence>